<dbReference type="EMBL" id="CP099583">
    <property type="protein sequence ID" value="USS43801.1"/>
    <property type="molecule type" value="Genomic_DNA"/>
</dbReference>
<gene>
    <name evidence="2" type="ORF">NFI99_04990</name>
</gene>
<feature type="domain" description="PhoD-like phosphatase metallophosphatase" evidence="1">
    <location>
        <begin position="11"/>
        <end position="124"/>
    </location>
</feature>
<dbReference type="InterPro" id="IPR018946">
    <property type="entry name" value="PhoD-like_MPP"/>
</dbReference>
<sequence>MGRLPDPQGRRARFLKQAKVSNVVAITGNLHAFQAGVVRNQPDPAAGTPVLIDFVTVGISSASFYSYIVPQTAGTPYQALLPLLGVTEGASFDAALRAFNPDLAFADHDAQGYASAMVTADAFSVVYTKVKPLIADGSAPAHPVLKRARLSVASGSHAIQVTPLAG</sequence>
<dbReference type="Proteomes" id="UP001056386">
    <property type="component" value="Chromosome 2"/>
</dbReference>
<dbReference type="RefSeq" id="WP_230674371.1">
    <property type="nucleotide sequence ID" value="NZ_CP021075.1"/>
</dbReference>
<keyword evidence="3" id="KW-1185">Reference proteome</keyword>
<dbReference type="Gene3D" id="3.60.21.70">
    <property type="entry name" value="PhoD-like phosphatase"/>
    <property type="match status" value="1"/>
</dbReference>
<accession>A0ABY5B9V0</accession>
<protein>
    <submittedName>
        <fullName evidence="2">Alkaline phosphatase D family protein</fullName>
    </submittedName>
</protein>
<evidence type="ECO:0000259" key="1">
    <source>
        <dbReference type="Pfam" id="PF09423"/>
    </source>
</evidence>
<organism evidence="2 3">
    <name type="scientific">Burkholderia glumae</name>
    <name type="common">Pseudomonas glumae</name>
    <dbReference type="NCBI Taxonomy" id="337"/>
    <lineage>
        <taxon>Bacteria</taxon>
        <taxon>Pseudomonadati</taxon>
        <taxon>Pseudomonadota</taxon>
        <taxon>Betaproteobacteria</taxon>
        <taxon>Burkholderiales</taxon>
        <taxon>Burkholderiaceae</taxon>
        <taxon>Burkholderia</taxon>
    </lineage>
</organism>
<dbReference type="Pfam" id="PF09423">
    <property type="entry name" value="PhoD"/>
    <property type="match status" value="1"/>
</dbReference>
<dbReference type="InterPro" id="IPR038607">
    <property type="entry name" value="PhoD-like_sf"/>
</dbReference>
<reference evidence="2" key="1">
    <citation type="submission" date="2022-06" db="EMBL/GenBank/DDBJ databases">
        <title>Draft genome sequence of Burkholderia glumae strain GR20004 isolated from rice panicle showing bacterial panicle blight.</title>
        <authorList>
            <person name="Choi S.Y."/>
            <person name="Lee Y.H."/>
        </authorList>
    </citation>
    <scope>NUCLEOTIDE SEQUENCE</scope>
    <source>
        <strain evidence="2">GR20004</strain>
    </source>
</reference>
<dbReference type="GeneID" id="45694971"/>
<evidence type="ECO:0000313" key="3">
    <source>
        <dbReference type="Proteomes" id="UP001056386"/>
    </source>
</evidence>
<evidence type="ECO:0000313" key="2">
    <source>
        <dbReference type="EMBL" id="USS43801.1"/>
    </source>
</evidence>
<proteinExistence type="predicted"/>
<name>A0ABY5B9V0_BURGL</name>